<sequence>MFVNRFANEHRLKWHFIPPITPHFSGLWESYVKFFNHHFKRVVGDSLFTFEQLNTFIIKVEDILNSRLITSVSSDPYDLLALIPAHCLIGKSITSLPEDNLLSVPDNRLSTWQHILKAARLLSAMEPTVSKRTAETF</sequence>
<organism evidence="1 2">
    <name type="scientific">Atta cephalotes</name>
    <name type="common">Leafcutter ant</name>
    <dbReference type="NCBI Taxonomy" id="12957"/>
    <lineage>
        <taxon>Eukaryota</taxon>
        <taxon>Metazoa</taxon>
        <taxon>Ecdysozoa</taxon>
        <taxon>Arthropoda</taxon>
        <taxon>Hexapoda</taxon>
        <taxon>Insecta</taxon>
        <taxon>Pterygota</taxon>
        <taxon>Neoptera</taxon>
        <taxon>Endopterygota</taxon>
        <taxon>Hymenoptera</taxon>
        <taxon>Apocrita</taxon>
        <taxon>Aculeata</taxon>
        <taxon>Formicoidea</taxon>
        <taxon>Formicidae</taxon>
        <taxon>Myrmicinae</taxon>
        <taxon>Atta</taxon>
    </lineage>
</organism>
<gene>
    <name evidence="1" type="primary">105627842</name>
</gene>
<dbReference type="GO" id="GO:0003676">
    <property type="term" value="F:nucleic acid binding"/>
    <property type="evidence" value="ECO:0007669"/>
    <property type="project" value="InterPro"/>
</dbReference>
<dbReference type="SUPFAM" id="SSF53098">
    <property type="entry name" value="Ribonuclease H-like"/>
    <property type="match status" value="1"/>
</dbReference>
<dbReference type="EMBL" id="ADTU01008035">
    <property type="status" value="NOT_ANNOTATED_CDS"/>
    <property type="molecule type" value="Genomic_DNA"/>
</dbReference>
<accession>A0A158P402</accession>
<dbReference type="OrthoDB" id="7695048at2759"/>
<dbReference type="Proteomes" id="UP000005205">
    <property type="component" value="Unassembled WGS sequence"/>
</dbReference>
<keyword evidence="2" id="KW-1185">Reference proteome</keyword>
<evidence type="ECO:0000313" key="1">
    <source>
        <dbReference type="EnsemblMetazoa" id="XP_012064510.1"/>
    </source>
</evidence>
<reference evidence="2" key="1">
    <citation type="journal article" date="2011" name="PLoS Genet.">
        <title>The genome sequence of the leaf-cutter ant Atta cephalotes reveals insights into its obligate symbiotic lifestyle.</title>
        <authorList>
            <person name="Suen G."/>
            <person name="Teiling C."/>
            <person name="Li L."/>
            <person name="Holt C."/>
            <person name="Abouheif E."/>
            <person name="Bornberg-Bauer E."/>
            <person name="Bouffard P."/>
            <person name="Caldera E.J."/>
            <person name="Cash E."/>
            <person name="Cavanaugh A."/>
            <person name="Denas O."/>
            <person name="Elhaik E."/>
            <person name="Fave M.J."/>
            <person name="Gadau J."/>
            <person name="Gibson J.D."/>
            <person name="Graur D."/>
            <person name="Grubbs K.J."/>
            <person name="Hagen D.E."/>
            <person name="Harkins T.T."/>
            <person name="Helmkampf M."/>
            <person name="Hu H."/>
            <person name="Johnson B.R."/>
            <person name="Kim J."/>
            <person name="Marsh S.E."/>
            <person name="Moeller J.A."/>
            <person name="Munoz-Torres M.C."/>
            <person name="Murphy M.C."/>
            <person name="Naughton M.C."/>
            <person name="Nigam S."/>
            <person name="Overson R."/>
            <person name="Rajakumar R."/>
            <person name="Reese J.T."/>
            <person name="Scott J.J."/>
            <person name="Smith C.R."/>
            <person name="Tao S."/>
            <person name="Tsutsui N.D."/>
            <person name="Viljakainen L."/>
            <person name="Wissler L."/>
            <person name="Yandell M.D."/>
            <person name="Zimmer F."/>
            <person name="Taylor J."/>
            <person name="Slater S.C."/>
            <person name="Clifton S.W."/>
            <person name="Warren W.C."/>
            <person name="Elsik C.G."/>
            <person name="Smith C.D."/>
            <person name="Weinstock G.M."/>
            <person name="Gerardo N.M."/>
            <person name="Currie C.R."/>
        </authorList>
    </citation>
    <scope>NUCLEOTIDE SEQUENCE [LARGE SCALE GENOMIC DNA]</scope>
</reference>
<reference evidence="1" key="2">
    <citation type="submission" date="2016-04" db="UniProtKB">
        <authorList>
            <consortium name="EnsemblMetazoa"/>
        </authorList>
    </citation>
    <scope>IDENTIFICATION</scope>
</reference>
<evidence type="ECO:0000313" key="2">
    <source>
        <dbReference type="Proteomes" id="UP000005205"/>
    </source>
</evidence>
<dbReference type="Gene3D" id="3.30.420.10">
    <property type="entry name" value="Ribonuclease H-like superfamily/Ribonuclease H"/>
    <property type="match status" value="1"/>
</dbReference>
<proteinExistence type="predicted"/>
<dbReference type="InterPro" id="IPR036397">
    <property type="entry name" value="RNaseH_sf"/>
</dbReference>
<dbReference type="STRING" id="12957.A0A158P402"/>
<evidence type="ECO:0008006" key="3">
    <source>
        <dbReference type="Google" id="ProtNLM"/>
    </source>
</evidence>
<dbReference type="PANTHER" id="PTHR47331">
    <property type="entry name" value="PHD-TYPE DOMAIN-CONTAINING PROTEIN"/>
    <property type="match status" value="1"/>
</dbReference>
<protein>
    <recommendedName>
        <fullName evidence="3">Integrase catalytic domain-containing protein</fullName>
    </recommendedName>
</protein>
<dbReference type="InterPro" id="IPR012337">
    <property type="entry name" value="RNaseH-like_sf"/>
</dbReference>
<dbReference type="InParanoid" id="A0A158P402"/>
<dbReference type="PANTHER" id="PTHR47331:SF2">
    <property type="match status" value="1"/>
</dbReference>
<dbReference type="EnsemblMetazoa" id="XM_012209120.1">
    <property type="protein sequence ID" value="XP_012064510.1"/>
    <property type="gene ID" value="LOC105627842"/>
</dbReference>
<dbReference type="AlphaFoldDB" id="A0A158P402"/>
<dbReference type="KEGG" id="acep:105627842"/>
<name>A0A158P402_ATTCE</name>